<sequence length="125" mass="13072">MTTLSSPALSAAVGQTSTVDASMKPSAAFPAGFPATEQADAARFNLALANAAPLPEHHLLSAASKLAGDTEYLTQRVTLDERALEDPARLLDTQLDITERVLALEFVAKAAGATTQGVNKLVHMQ</sequence>
<protein>
    <submittedName>
        <fullName evidence="1">EscI/YscI/HrpB family type III secretion system inner rod protein</fullName>
    </submittedName>
</protein>
<dbReference type="PATRIC" id="fig|573737.6.peg.2677"/>
<dbReference type="OrthoDB" id="8945187at2"/>
<dbReference type="NCBIfam" id="TIGR02497">
    <property type="entry name" value="yscI_hrpB_dom"/>
    <property type="match status" value="1"/>
</dbReference>
<dbReference type="Pfam" id="PF17001">
    <property type="entry name" value="T3SS_basalb_I"/>
    <property type="match status" value="1"/>
</dbReference>
<dbReference type="KEGG" id="pox:MB84_09095"/>
<evidence type="ECO:0000313" key="2">
    <source>
        <dbReference type="Proteomes" id="UP000035050"/>
    </source>
</evidence>
<reference evidence="1" key="1">
    <citation type="submission" date="2016-06" db="EMBL/GenBank/DDBJ databases">
        <title>Pandoraea oxalativorans DSM 23570 Genome Sequencing.</title>
        <authorList>
            <person name="Ee R."/>
            <person name="Lim Y.-L."/>
            <person name="Yong D."/>
            <person name="Yin W.-F."/>
            <person name="Chan K.-G."/>
        </authorList>
    </citation>
    <scope>NUCLEOTIDE SEQUENCE</scope>
    <source>
        <strain evidence="1">DSM 23570</strain>
    </source>
</reference>
<proteinExistence type="predicted"/>
<dbReference type="EMBL" id="CP011253">
    <property type="protein sequence ID" value="AKC69601.1"/>
    <property type="molecule type" value="Genomic_DNA"/>
</dbReference>
<name>A0A0E3YAL0_9BURK</name>
<dbReference type="GO" id="GO:0030254">
    <property type="term" value="P:protein secretion by the type III secretion system"/>
    <property type="evidence" value="ECO:0007669"/>
    <property type="project" value="InterPro"/>
</dbReference>
<accession>A0A0E3YAL0</accession>
<organism evidence="1 2">
    <name type="scientific">Pandoraea oxalativorans</name>
    <dbReference type="NCBI Taxonomy" id="573737"/>
    <lineage>
        <taxon>Bacteria</taxon>
        <taxon>Pseudomonadati</taxon>
        <taxon>Pseudomonadota</taxon>
        <taxon>Betaproteobacteria</taxon>
        <taxon>Burkholderiales</taxon>
        <taxon>Burkholderiaceae</taxon>
        <taxon>Pandoraea</taxon>
    </lineage>
</organism>
<dbReference type="HOGENOM" id="CLU_2070793_0_0_4"/>
<gene>
    <name evidence="1" type="ORF">MB84_09095</name>
</gene>
<keyword evidence="2" id="KW-1185">Reference proteome</keyword>
<dbReference type="Proteomes" id="UP000035050">
    <property type="component" value="Chromosome"/>
</dbReference>
<dbReference type="AlphaFoldDB" id="A0A0E3YAL0"/>
<dbReference type="InterPro" id="IPR012670">
    <property type="entry name" value="T3SS_YscI/HrpB"/>
</dbReference>
<evidence type="ECO:0000313" key="1">
    <source>
        <dbReference type="EMBL" id="AKC69601.1"/>
    </source>
</evidence>